<reference evidence="4 5" key="1">
    <citation type="submission" date="2018-01" db="EMBL/GenBank/DDBJ databases">
        <title>Genome Sequencing and Assembly of Anaerobacter polyendosporus strain CT4.</title>
        <authorList>
            <person name="Tachaapaikoon C."/>
            <person name="Sutheeworapong S."/>
            <person name="Jenjaroenpun P."/>
            <person name="Wongsurawat T."/>
            <person name="Nookeaw I."/>
            <person name="Cheawchanlertfa P."/>
            <person name="Kosugi A."/>
            <person name="Cheevadhanarak S."/>
            <person name="Ratanakhanokchai K."/>
        </authorList>
    </citation>
    <scope>NUCLEOTIDE SEQUENCE [LARGE SCALE GENOMIC DNA]</scope>
    <source>
        <strain evidence="4 5">CT4</strain>
    </source>
</reference>
<dbReference type="Proteomes" id="UP000286268">
    <property type="component" value="Chromosome"/>
</dbReference>
<keyword evidence="4" id="KW-0255">Endonuclease</keyword>
<keyword evidence="1" id="KW-1133">Transmembrane helix</keyword>
<dbReference type="SUPFAM" id="SSF57783">
    <property type="entry name" value="Zinc beta-ribbon"/>
    <property type="match status" value="1"/>
</dbReference>
<dbReference type="PANTHER" id="PTHR30015:SF6">
    <property type="entry name" value="SLL1429 PROTEIN"/>
    <property type="match status" value="1"/>
</dbReference>
<dbReference type="Pfam" id="PF04471">
    <property type="entry name" value="Mrr_cat"/>
    <property type="match status" value="1"/>
</dbReference>
<dbReference type="InterPro" id="IPR013498">
    <property type="entry name" value="Topo_IA_Znf"/>
</dbReference>
<dbReference type="InterPro" id="IPR052906">
    <property type="entry name" value="Type_IV_Methyl-Rstrct_Enzyme"/>
</dbReference>
<gene>
    <name evidence="4" type="ORF">C1I91_23015</name>
</gene>
<feature type="transmembrane region" description="Helical" evidence="1">
    <location>
        <begin position="12"/>
        <end position="32"/>
    </location>
</feature>
<keyword evidence="4" id="KW-0540">Nuclease</keyword>
<dbReference type="Pfam" id="PF01396">
    <property type="entry name" value="Zn_ribbon_Top1"/>
    <property type="match status" value="1"/>
</dbReference>
<dbReference type="GO" id="GO:0003916">
    <property type="term" value="F:DNA topoisomerase activity"/>
    <property type="evidence" value="ECO:0007669"/>
    <property type="project" value="InterPro"/>
</dbReference>
<dbReference type="GO" id="GO:0005694">
    <property type="term" value="C:chromosome"/>
    <property type="evidence" value="ECO:0007669"/>
    <property type="project" value="InterPro"/>
</dbReference>
<proteinExistence type="predicted"/>
<protein>
    <submittedName>
        <fullName evidence="4">Restriction endonuclease</fullName>
    </submittedName>
</protein>
<organism evidence="4 5">
    <name type="scientific">Clostridium manihotivorum</name>
    <dbReference type="NCBI Taxonomy" id="2320868"/>
    <lineage>
        <taxon>Bacteria</taxon>
        <taxon>Bacillati</taxon>
        <taxon>Bacillota</taxon>
        <taxon>Clostridia</taxon>
        <taxon>Eubacteriales</taxon>
        <taxon>Clostridiaceae</taxon>
        <taxon>Clostridium</taxon>
    </lineage>
</organism>
<keyword evidence="1" id="KW-0472">Membrane</keyword>
<accession>A0A3R5QWH2</accession>
<dbReference type="InterPro" id="IPR011335">
    <property type="entry name" value="Restrct_endonuc-II-like"/>
</dbReference>
<dbReference type="EMBL" id="CP025746">
    <property type="protein sequence ID" value="QAA34279.1"/>
    <property type="molecule type" value="Genomic_DNA"/>
</dbReference>
<dbReference type="Gene3D" id="3.30.65.10">
    <property type="entry name" value="Bacterial Topoisomerase I, domain 1"/>
    <property type="match status" value="1"/>
</dbReference>
<evidence type="ECO:0000259" key="3">
    <source>
        <dbReference type="Pfam" id="PF04471"/>
    </source>
</evidence>
<feature type="domain" description="DNA topoisomerase type IA zn finger" evidence="2">
    <location>
        <begin position="196"/>
        <end position="231"/>
    </location>
</feature>
<dbReference type="GO" id="GO:0015666">
    <property type="term" value="F:restriction endodeoxyribonuclease activity"/>
    <property type="evidence" value="ECO:0007669"/>
    <property type="project" value="TreeGrafter"/>
</dbReference>
<evidence type="ECO:0000313" key="5">
    <source>
        <dbReference type="Proteomes" id="UP000286268"/>
    </source>
</evidence>
<dbReference type="InterPro" id="IPR011856">
    <property type="entry name" value="tRNA_endonuc-like_dom_sf"/>
</dbReference>
<dbReference type="InterPro" id="IPR007560">
    <property type="entry name" value="Restrct_endonuc_IV_Mrr"/>
</dbReference>
<dbReference type="GO" id="GO:0003677">
    <property type="term" value="F:DNA binding"/>
    <property type="evidence" value="ECO:0007669"/>
    <property type="project" value="InterPro"/>
</dbReference>
<dbReference type="GO" id="GO:0006265">
    <property type="term" value="P:DNA topological change"/>
    <property type="evidence" value="ECO:0007669"/>
    <property type="project" value="InterPro"/>
</dbReference>
<dbReference type="SUPFAM" id="SSF52980">
    <property type="entry name" value="Restriction endonuclease-like"/>
    <property type="match status" value="1"/>
</dbReference>
<keyword evidence="1" id="KW-0812">Transmembrane</keyword>
<sequence>MRKVKYRSTKEGRLRKFIFLIYCILIGKTFLYDGYSNIIMKLILYTVILFIVYLGLNRYINRKVLKSGIDKIDRLSGEDFEEYLAVKFKALGYKVKLTPVTADYGADLVLKKHKEKIVVQAKRYSSKVGVEAVQQVVASMKYYDADKSIVITNNYFTENAKILAKCNSVELLDRKYLYQLLEMDSKFRTRYEDKKLCPRCGAKLVVREGKYGKFYGCEGYPNCNFTVNFDDKAKSYNLK</sequence>
<keyword evidence="5" id="KW-1185">Reference proteome</keyword>
<evidence type="ECO:0000259" key="2">
    <source>
        <dbReference type="Pfam" id="PF01396"/>
    </source>
</evidence>
<dbReference type="AlphaFoldDB" id="A0A3R5QWH2"/>
<feature type="transmembrane region" description="Helical" evidence="1">
    <location>
        <begin position="38"/>
        <end position="56"/>
    </location>
</feature>
<evidence type="ECO:0000256" key="1">
    <source>
        <dbReference type="SAM" id="Phobius"/>
    </source>
</evidence>
<dbReference type="GO" id="GO:0009307">
    <property type="term" value="P:DNA restriction-modification system"/>
    <property type="evidence" value="ECO:0007669"/>
    <property type="project" value="InterPro"/>
</dbReference>
<dbReference type="PANTHER" id="PTHR30015">
    <property type="entry name" value="MRR RESTRICTION SYSTEM PROTEIN"/>
    <property type="match status" value="1"/>
</dbReference>
<evidence type="ECO:0000313" key="4">
    <source>
        <dbReference type="EMBL" id="QAA34279.1"/>
    </source>
</evidence>
<name>A0A3R5QWH2_9CLOT</name>
<dbReference type="Gene3D" id="3.40.1350.10">
    <property type="match status" value="1"/>
</dbReference>
<feature type="domain" description="Restriction endonuclease type IV Mrr" evidence="3">
    <location>
        <begin position="72"/>
        <end position="181"/>
    </location>
</feature>
<keyword evidence="4" id="KW-0378">Hydrolase</keyword>
<dbReference type="OrthoDB" id="9813328at2"/>
<dbReference type="KEGG" id="cmah:C1I91_23015"/>